<dbReference type="AlphaFoldDB" id="A0A6I1TXZ1"/>
<dbReference type="InterPro" id="IPR050739">
    <property type="entry name" value="MFP"/>
</dbReference>
<dbReference type="Proteomes" id="UP000438885">
    <property type="component" value="Unassembled WGS sequence"/>
</dbReference>
<evidence type="ECO:0000256" key="4">
    <source>
        <dbReference type="ARBA" id="ARBA00022692"/>
    </source>
</evidence>
<protein>
    <submittedName>
        <fullName evidence="10">HlyD family efflux transporter periplasmic adaptor subunit</fullName>
    </submittedName>
</protein>
<keyword evidence="6" id="KW-0472">Membrane</keyword>
<feature type="domain" description="LcnD-like barrel-sandwich hybrid" evidence="8">
    <location>
        <begin position="53"/>
        <end position="90"/>
    </location>
</feature>
<dbReference type="InterPro" id="IPR058794">
    <property type="entry name" value="HB_LcnD"/>
</dbReference>
<keyword evidence="3" id="KW-0813">Transport</keyword>
<evidence type="ECO:0000259" key="7">
    <source>
        <dbReference type="Pfam" id="PF25887"/>
    </source>
</evidence>
<accession>A0A6I1TXZ1</accession>
<comment type="similarity">
    <text evidence="2">Belongs to the membrane fusion protein (MFP) (TC 8.A.1) family.</text>
</comment>
<dbReference type="Pfam" id="PF25935">
    <property type="entry name" value="BSH_LcnD"/>
    <property type="match status" value="1"/>
</dbReference>
<dbReference type="PANTHER" id="PTHR30386:SF26">
    <property type="entry name" value="TRANSPORT PROTEIN COMB"/>
    <property type="match status" value="1"/>
</dbReference>
<evidence type="ECO:0000313" key="10">
    <source>
        <dbReference type="EMBL" id="MQQ30739.1"/>
    </source>
</evidence>
<dbReference type="Pfam" id="PF25940">
    <property type="entry name" value="LcnD_C"/>
    <property type="match status" value="1"/>
</dbReference>
<evidence type="ECO:0000256" key="2">
    <source>
        <dbReference type="ARBA" id="ARBA00009477"/>
    </source>
</evidence>
<evidence type="ECO:0000313" key="11">
    <source>
        <dbReference type="Proteomes" id="UP000438885"/>
    </source>
</evidence>
<feature type="domain" description="LcnD-like C-terminal" evidence="9">
    <location>
        <begin position="95"/>
        <end position="183"/>
    </location>
</feature>
<dbReference type="InterPro" id="IPR058795">
    <property type="entry name" value="LcnD_C"/>
</dbReference>
<dbReference type="PROSITE" id="PS00543">
    <property type="entry name" value="HLYD_FAMILY"/>
    <property type="match status" value="1"/>
</dbReference>
<evidence type="ECO:0000259" key="9">
    <source>
        <dbReference type="Pfam" id="PF25940"/>
    </source>
</evidence>
<dbReference type="Pfam" id="PF25887">
    <property type="entry name" value="HB_LcnD"/>
    <property type="match status" value="1"/>
</dbReference>
<dbReference type="Gene3D" id="2.40.30.170">
    <property type="match status" value="1"/>
</dbReference>
<dbReference type="EMBL" id="WIJP01000025">
    <property type="protein sequence ID" value="MQQ30739.1"/>
    <property type="molecule type" value="Genomic_DNA"/>
</dbReference>
<dbReference type="PANTHER" id="PTHR30386">
    <property type="entry name" value="MEMBRANE FUSION SUBUNIT OF EMRAB-TOLC MULTIDRUG EFFLUX PUMP"/>
    <property type="match status" value="1"/>
</dbReference>
<evidence type="ECO:0000259" key="8">
    <source>
        <dbReference type="Pfam" id="PF25935"/>
    </source>
</evidence>
<keyword evidence="4" id="KW-0812">Transmembrane</keyword>
<organism evidence="10 11">
    <name type="scientific">Streptococcus mitis</name>
    <dbReference type="NCBI Taxonomy" id="28037"/>
    <lineage>
        <taxon>Bacteria</taxon>
        <taxon>Bacillati</taxon>
        <taxon>Bacillota</taxon>
        <taxon>Bacilli</taxon>
        <taxon>Lactobacillales</taxon>
        <taxon>Streptococcaceae</taxon>
        <taxon>Streptococcus</taxon>
        <taxon>Streptococcus mitis group</taxon>
    </lineage>
</organism>
<evidence type="ECO:0000256" key="1">
    <source>
        <dbReference type="ARBA" id="ARBA00004167"/>
    </source>
</evidence>
<dbReference type="InterPro" id="IPR006144">
    <property type="entry name" value="Secretion_HlyD_CS"/>
</dbReference>
<sequence>MWRAGAQQAYSGSLGSQLESLKAQQLTRVGQELTILEQKILDAKAGKEVQGSVAQKGSIIASEDGVLHLNPETTSSKLVPEGTLLAQLYPLLINEKMVKITAYISSKDIASLKVGDAIRFTTLDDLNKQQKLTSTISSIDTTATKTEQGNFFKLEAETKLSDKQSQNLRYGLEGRAVMITGKKTYFQYYVDQFLNKK</sequence>
<proteinExistence type="inferred from homology"/>
<feature type="domain" description="LcnD-like long helical bundle" evidence="7">
    <location>
        <begin position="4"/>
        <end position="50"/>
    </location>
</feature>
<comment type="caution">
    <text evidence="10">The sequence shown here is derived from an EMBL/GenBank/DDBJ whole genome shotgun (WGS) entry which is preliminary data.</text>
</comment>
<dbReference type="GO" id="GO:0009306">
    <property type="term" value="P:protein secretion"/>
    <property type="evidence" value="ECO:0007669"/>
    <property type="project" value="InterPro"/>
</dbReference>
<name>A0A6I1TXZ1_STRMT</name>
<comment type="subcellular location">
    <subcellularLocation>
        <location evidence="1">Membrane</location>
        <topology evidence="1">Single-pass membrane protein</topology>
    </subcellularLocation>
</comment>
<keyword evidence="5" id="KW-1133">Transmembrane helix</keyword>
<reference evidence="10 11" key="1">
    <citation type="submission" date="2019-10" db="EMBL/GenBank/DDBJ databases">
        <title>Streptococcus mitis of the oral and urogenital tracts.</title>
        <authorList>
            <person name="Price T."/>
            <person name="Mores C.R."/>
            <person name="Putonti C."/>
            <person name="Wolfe A.J."/>
        </authorList>
    </citation>
    <scope>NUCLEOTIDE SEQUENCE [LARGE SCALE GENOMIC DNA]</scope>
    <source>
        <strain evidence="10 11">SM10</strain>
    </source>
</reference>
<evidence type="ECO:0000256" key="6">
    <source>
        <dbReference type="ARBA" id="ARBA00023136"/>
    </source>
</evidence>
<dbReference type="InterPro" id="IPR058786">
    <property type="entry name" value="BSH_LcnD"/>
</dbReference>
<evidence type="ECO:0000256" key="3">
    <source>
        <dbReference type="ARBA" id="ARBA00022448"/>
    </source>
</evidence>
<evidence type="ECO:0000256" key="5">
    <source>
        <dbReference type="ARBA" id="ARBA00022989"/>
    </source>
</evidence>
<dbReference type="GO" id="GO:0016020">
    <property type="term" value="C:membrane"/>
    <property type="evidence" value="ECO:0007669"/>
    <property type="project" value="UniProtKB-SubCell"/>
</dbReference>
<gene>
    <name evidence="10" type="ORF">GEZ84_10410</name>
</gene>